<evidence type="ECO:0000259" key="11">
    <source>
        <dbReference type="PROSITE" id="PS50118"/>
    </source>
</evidence>
<dbReference type="GO" id="GO:0060070">
    <property type="term" value="P:canonical Wnt signaling pathway"/>
    <property type="evidence" value="ECO:0007669"/>
    <property type="project" value="TreeGrafter"/>
</dbReference>
<evidence type="ECO:0000256" key="7">
    <source>
        <dbReference type="ARBA" id="ARBA00023163"/>
    </source>
</evidence>
<dbReference type="EMBL" id="MK005876">
    <property type="protein sequence ID" value="QBC65506.1"/>
    <property type="molecule type" value="mRNA"/>
</dbReference>
<feature type="region of interest" description="Disordered" evidence="10">
    <location>
        <begin position="425"/>
        <end position="475"/>
    </location>
</feature>
<evidence type="ECO:0000256" key="4">
    <source>
        <dbReference type="ARBA" id="ARBA00023015"/>
    </source>
</evidence>
<feature type="DNA-binding region" description="HMG box" evidence="9">
    <location>
        <begin position="193"/>
        <end position="261"/>
    </location>
</feature>
<dbReference type="SUPFAM" id="SSF47095">
    <property type="entry name" value="HMG-box"/>
    <property type="match status" value="1"/>
</dbReference>
<dbReference type="CDD" id="cd21996">
    <property type="entry name" value="HMG-box_TCF7-like"/>
    <property type="match status" value="1"/>
</dbReference>
<feature type="domain" description="HMG box" evidence="11">
    <location>
        <begin position="193"/>
        <end position="261"/>
    </location>
</feature>
<proteinExistence type="evidence at transcript level"/>
<dbReference type="PROSITE" id="PS50118">
    <property type="entry name" value="HMG_BOX_2"/>
    <property type="match status" value="1"/>
</dbReference>
<evidence type="ECO:0000256" key="6">
    <source>
        <dbReference type="ARBA" id="ARBA00023159"/>
    </source>
</evidence>
<dbReference type="SMART" id="SM01366">
    <property type="entry name" value="c-clamp"/>
    <property type="match status" value="1"/>
</dbReference>
<comment type="similarity">
    <text evidence="2">Belongs to the TCF/LEF family.</text>
</comment>
<keyword evidence="6" id="KW-0010">Activator</keyword>
<dbReference type="GO" id="GO:1990907">
    <property type="term" value="C:beta-catenin-TCF complex"/>
    <property type="evidence" value="ECO:0007669"/>
    <property type="project" value="TreeGrafter"/>
</dbReference>
<evidence type="ECO:0000256" key="2">
    <source>
        <dbReference type="ARBA" id="ARBA00006569"/>
    </source>
</evidence>
<keyword evidence="5 9" id="KW-0238">DNA-binding</keyword>
<dbReference type="InterPro" id="IPR009071">
    <property type="entry name" value="HMG_box_dom"/>
</dbReference>
<name>A0A411JKG1_9CNID</name>
<evidence type="ECO:0000256" key="9">
    <source>
        <dbReference type="PROSITE-ProRule" id="PRU00267"/>
    </source>
</evidence>
<reference evidence="12" key="1">
    <citation type="submission" date="2018-10" db="EMBL/GenBank/DDBJ databases">
        <authorList>
            <person name="Kremnyov S.V."/>
            <person name="Bagaeva T.S."/>
            <person name="Kupaeva D.M."/>
        </authorList>
    </citation>
    <scope>NUCLEOTIDE SEQUENCE</scope>
</reference>
<dbReference type="Pfam" id="PF00505">
    <property type="entry name" value="HMG_box"/>
    <property type="match status" value="1"/>
</dbReference>
<feature type="compositionally biased region" description="Acidic residues" evidence="10">
    <location>
        <begin position="23"/>
        <end position="34"/>
    </location>
</feature>
<comment type="subcellular location">
    <subcellularLocation>
        <location evidence="1">Nucleus</location>
    </subcellularLocation>
</comment>
<feature type="compositionally biased region" description="Low complexity" evidence="10">
    <location>
        <begin position="98"/>
        <end position="112"/>
    </location>
</feature>
<feature type="compositionally biased region" description="Basic and acidic residues" evidence="10">
    <location>
        <begin position="36"/>
        <end position="53"/>
    </location>
</feature>
<feature type="compositionally biased region" description="Low complexity" evidence="10">
    <location>
        <begin position="347"/>
        <end position="356"/>
    </location>
</feature>
<organism evidence="12">
    <name type="scientific">Dynamena pumila</name>
    <dbReference type="NCBI Taxonomy" id="308606"/>
    <lineage>
        <taxon>Eukaryota</taxon>
        <taxon>Metazoa</taxon>
        <taxon>Cnidaria</taxon>
        <taxon>Hydrozoa</taxon>
        <taxon>Hydroidolina</taxon>
        <taxon>Leptothecata</taxon>
        <taxon>Sertulariidae</taxon>
        <taxon>Dynamena</taxon>
    </lineage>
</organism>
<dbReference type="PANTHER" id="PTHR10373:SF38">
    <property type="entry name" value="PROTEIN PANGOLIN, ISOFORM J"/>
    <property type="match status" value="1"/>
</dbReference>
<sequence>MPQLPTSTAEEYGAEDEIKQYTQEEDEGSDDVDVVNDIKDDLLNEDDNAKGDEQLFQPTSSRYGKGDSQGLSYGRPAPVIVGPQHGYYEQSNGYSRTNNSSQAPNPSSYSSSTQIRMPVYPRDERSYSYEHGPWPPQVSVPPHYAMPYGPGIKNYSNYRYPPGVHPGVAYYPPGHGYPGMPGRPVKEPKRPHVKKPLNAFMLFMKEQRPKIAAEFTLKESAAINQILGKRWHALDKSEQAKYYEMARKERAIHMQLYPGWSARDNYAQLGRKKKRPRDKSEEMNPKKCRARYGLDRQEQWCKPCRRKKKCIRFIVGADGETTEVLDKDQVDVNSDSDNDHNGENRSTNIINNNNNTEEVTSAKENIHERVSMATSKENLDTLVNNNNNINILGDSSKLVNSSASSNSSSQFLTKSELRYQHLDHVTRAPESPSSSPSLDSRSSYSSMNCTVAPSRSDNKQSIDTSVLKTISTPCS</sequence>
<evidence type="ECO:0000256" key="8">
    <source>
        <dbReference type="ARBA" id="ARBA00023242"/>
    </source>
</evidence>
<keyword evidence="4" id="KW-0805">Transcription regulation</keyword>
<dbReference type="GO" id="GO:0000785">
    <property type="term" value="C:chromatin"/>
    <property type="evidence" value="ECO:0007669"/>
    <property type="project" value="TreeGrafter"/>
</dbReference>
<dbReference type="SMART" id="SM00398">
    <property type="entry name" value="HMG"/>
    <property type="match status" value="1"/>
</dbReference>
<dbReference type="AlphaFoldDB" id="A0A411JKG1"/>
<evidence type="ECO:0000313" key="12">
    <source>
        <dbReference type="EMBL" id="QBC65506.1"/>
    </source>
</evidence>
<evidence type="ECO:0000256" key="3">
    <source>
        <dbReference type="ARBA" id="ARBA00022687"/>
    </source>
</evidence>
<keyword evidence="3" id="KW-0879">Wnt signaling pathway</keyword>
<dbReference type="InterPro" id="IPR036910">
    <property type="entry name" value="HMG_box_dom_sf"/>
</dbReference>
<feature type="region of interest" description="Disordered" evidence="10">
    <location>
        <begin position="327"/>
        <end position="356"/>
    </location>
</feature>
<dbReference type="PANTHER" id="PTHR10373">
    <property type="entry name" value="TRANSCRIPTION FACTOR 7 FAMILY MEMBER"/>
    <property type="match status" value="1"/>
</dbReference>
<dbReference type="InterPro" id="IPR024940">
    <property type="entry name" value="TCF/LEF"/>
</dbReference>
<evidence type="ECO:0000256" key="5">
    <source>
        <dbReference type="ARBA" id="ARBA00023125"/>
    </source>
</evidence>
<dbReference type="GO" id="GO:0000978">
    <property type="term" value="F:RNA polymerase II cis-regulatory region sequence-specific DNA binding"/>
    <property type="evidence" value="ECO:0007669"/>
    <property type="project" value="TreeGrafter"/>
</dbReference>
<feature type="compositionally biased region" description="Low complexity" evidence="10">
    <location>
        <begin position="429"/>
        <end position="446"/>
    </location>
</feature>
<feature type="region of interest" description="Disordered" evidence="10">
    <location>
        <begin position="1"/>
        <end position="116"/>
    </location>
</feature>
<accession>A0A411JKG1</accession>
<feature type="compositionally biased region" description="Polar residues" evidence="10">
    <location>
        <begin position="447"/>
        <end position="475"/>
    </location>
</feature>
<evidence type="ECO:0000256" key="1">
    <source>
        <dbReference type="ARBA" id="ARBA00004123"/>
    </source>
</evidence>
<protein>
    <submittedName>
        <fullName evidence="12">HMG box-containing transcription factor TCF</fullName>
    </submittedName>
</protein>
<keyword evidence="8 9" id="KW-0539">Nucleus</keyword>
<dbReference type="GO" id="GO:0000981">
    <property type="term" value="F:DNA-binding transcription factor activity, RNA polymerase II-specific"/>
    <property type="evidence" value="ECO:0007669"/>
    <property type="project" value="TreeGrafter"/>
</dbReference>
<evidence type="ECO:0000256" key="10">
    <source>
        <dbReference type="SAM" id="MobiDB-lite"/>
    </source>
</evidence>
<dbReference type="Gene3D" id="1.10.30.10">
    <property type="entry name" value="High mobility group box domain"/>
    <property type="match status" value="1"/>
</dbReference>
<dbReference type="FunFam" id="1.10.30.10:FF:000001">
    <property type="entry name" value="transcription factor 7 isoform X2"/>
    <property type="match status" value="1"/>
</dbReference>
<keyword evidence="7" id="KW-0804">Transcription</keyword>